<keyword evidence="3 12" id="KW-0812">Transmembrane</keyword>
<sequence>MNTQRDFRFAARLSLATAVLMYGLIVLGSVVRTTASGLACPDWPLCHGRLIPPLQFNILIEWFHRLIAALVSLGLVATAAWTYARPAVRARLGVTMAIALVLLPIQILLGALTVWKLLDPGVVGGHLANALLLFAAVSTYALIAHREASGAPEAAADPERRTLFVTATVATFAQAVLGGIVSTNHAALACPDWPTCDGVWFPPLSGIVGMQMTHRYGAYALVALMLVVATRARTAANPALRRGGAQLLGLTLFQVVIGVCNVFLHVPVWLSALHLAVATAMIARALTLTFLSGAAAVARDPRVIAR</sequence>
<feature type="transmembrane region" description="Helical" evidence="12">
    <location>
        <begin position="163"/>
        <end position="181"/>
    </location>
</feature>
<keyword evidence="10" id="KW-1015">Disulfide bond</keyword>
<dbReference type="AlphaFoldDB" id="A0A849SPQ1"/>
<evidence type="ECO:0000256" key="9">
    <source>
        <dbReference type="ARBA" id="ARBA00023136"/>
    </source>
</evidence>
<reference evidence="13 14" key="1">
    <citation type="submission" date="2020-04" db="EMBL/GenBank/DDBJ databases">
        <title>Metagenomic profiling of ammonia- and methane-oxidizing microorganisms in a Dutch drinking water treatment plant.</title>
        <authorList>
            <person name="Poghosyan L."/>
            <person name="Leucker S."/>
        </authorList>
    </citation>
    <scope>NUCLEOTIDE SEQUENCE [LARGE SCALE GENOMIC DNA]</scope>
    <source>
        <strain evidence="13">S-RSF-IL-03</strain>
    </source>
</reference>
<dbReference type="PANTHER" id="PTHR35457">
    <property type="entry name" value="HEME A SYNTHASE"/>
    <property type="match status" value="1"/>
</dbReference>
<keyword evidence="7" id="KW-0408">Iron</keyword>
<comment type="pathway">
    <text evidence="11">Porphyrin-containing compound metabolism.</text>
</comment>
<protein>
    <submittedName>
        <fullName evidence="13">COX15/CtaA family protein</fullName>
    </submittedName>
</protein>
<keyword evidence="6" id="KW-0560">Oxidoreductase</keyword>
<evidence type="ECO:0000256" key="4">
    <source>
        <dbReference type="ARBA" id="ARBA00022723"/>
    </source>
</evidence>
<evidence type="ECO:0000256" key="8">
    <source>
        <dbReference type="ARBA" id="ARBA00023133"/>
    </source>
</evidence>
<organism evidence="13 14">
    <name type="scientific">Eiseniibacteriota bacterium</name>
    <dbReference type="NCBI Taxonomy" id="2212470"/>
    <lineage>
        <taxon>Bacteria</taxon>
        <taxon>Candidatus Eiseniibacteriota</taxon>
    </lineage>
</organism>
<evidence type="ECO:0000256" key="12">
    <source>
        <dbReference type="SAM" id="Phobius"/>
    </source>
</evidence>
<feature type="transmembrane region" description="Helical" evidence="12">
    <location>
        <begin position="124"/>
        <end position="143"/>
    </location>
</feature>
<dbReference type="EMBL" id="JABFRW010000044">
    <property type="protein sequence ID" value="NOT33370.1"/>
    <property type="molecule type" value="Genomic_DNA"/>
</dbReference>
<evidence type="ECO:0000256" key="6">
    <source>
        <dbReference type="ARBA" id="ARBA00023002"/>
    </source>
</evidence>
<dbReference type="InterPro" id="IPR003780">
    <property type="entry name" value="COX15/CtaA_fam"/>
</dbReference>
<dbReference type="GO" id="GO:0016020">
    <property type="term" value="C:membrane"/>
    <property type="evidence" value="ECO:0007669"/>
    <property type="project" value="UniProtKB-SubCell"/>
</dbReference>
<evidence type="ECO:0000256" key="1">
    <source>
        <dbReference type="ARBA" id="ARBA00004141"/>
    </source>
</evidence>
<feature type="transmembrane region" description="Helical" evidence="12">
    <location>
        <begin position="96"/>
        <end position="118"/>
    </location>
</feature>
<comment type="subcellular location">
    <subcellularLocation>
        <location evidence="1">Membrane</location>
        <topology evidence="1">Multi-pass membrane protein</topology>
    </subcellularLocation>
</comment>
<evidence type="ECO:0000256" key="11">
    <source>
        <dbReference type="ARBA" id="ARBA00023444"/>
    </source>
</evidence>
<evidence type="ECO:0000313" key="14">
    <source>
        <dbReference type="Proteomes" id="UP000580839"/>
    </source>
</evidence>
<dbReference type="PANTHER" id="PTHR35457:SF1">
    <property type="entry name" value="HEME A SYNTHASE"/>
    <property type="match status" value="1"/>
</dbReference>
<dbReference type="Pfam" id="PF02628">
    <property type="entry name" value="COX15-CtaA"/>
    <property type="match status" value="2"/>
</dbReference>
<dbReference type="InterPro" id="IPR050450">
    <property type="entry name" value="COX15/CtaA_HemeA_synthase"/>
</dbReference>
<keyword evidence="5 12" id="KW-1133">Transmembrane helix</keyword>
<gene>
    <name evidence="13" type="ORF">HOP12_04275</name>
</gene>
<evidence type="ECO:0000256" key="2">
    <source>
        <dbReference type="ARBA" id="ARBA00022475"/>
    </source>
</evidence>
<dbReference type="GO" id="GO:0006784">
    <property type="term" value="P:heme A biosynthetic process"/>
    <property type="evidence" value="ECO:0007669"/>
    <property type="project" value="InterPro"/>
</dbReference>
<dbReference type="GO" id="GO:0046872">
    <property type="term" value="F:metal ion binding"/>
    <property type="evidence" value="ECO:0007669"/>
    <property type="project" value="UniProtKB-KW"/>
</dbReference>
<name>A0A849SPQ1_UNCEI</name>
<keyword evidence="9 12" id="KW-0472">Membrane</keyword>
<evidence type="ECO:0000256" key="10">
    <source>
        <dbReference type="ARBA" id="ARBA00023157"/>
    </source>
</evidence>
<dbReference type="Proteomes" id="UP000580839">
    <property type="component" value="Unassembled WGS sequence"/>
</dbReference>
<keyword evidence="2" id="KW-1003">Cell membrane</keyword>
<feature type="transmembrane region" description="Helical" evidence="12">
    <location>
        <begin position="62"/>
        <end position="84"/>
    </location>
</feature>
<keyword evidence="8" id="KW-0350">Heme biosynthesis</keyword>
<keyword evidence="4" id="KW-0479">Metal-binding</keyword>
<comment type="caution">
    <text evidence="13">The sequence shown here is derived from an EMBL/GenBank/DDBJ whole genome shotgun (WGS) entry which is preliminary data.</text>
</comment>
<feature type="transmembrane region" description="Helical" evidence="12">
    <location>
        <begin position="247"/>
        <end position="266"/>
    </location>
</feature>
<feature type="transmembrane region" description="Helical" evidence="12">
    <location>
        <begin position="216"/>
        <end position="235"/>
    </location>
</feature>
<dbReference type="GO" id="GO:0016491">
    <property type="term" value="F:oxidoreductase activity"/>
    <property type="evidence" value="ECO:0007669"/>
    <property type="project" value="UniProtKB-KW"/>
</dbReference>
<feature type="transmembrane region" description="Helical" evidence="12">
    <location>
        <begin position="12"/>
        <end position="31"/>
    </location>
</feature>
<evidence type="ECO:0000313" key="13">
    <source>
        <dbReference type="EMBL" id="NOT33370.1"/>
    </source>
</evidence>
<evidence type="ECO:0000256" key="7">
    <source>
        <dbReference type="ARBA" id="ARBA00023004"/>
    </source>
</evidence>
<feature type="transmembrane region" description="Helical" evidence="12">
    <location>
        <begin position="272"/>
        <end position="298"/>
    </location>
</feature>
<accession>A0A849SPQ1</accession>
<evidence type="ECO:0000256" key="5">
    <source>
        <dbReference type="ARBA" id="ARBA00022989"/>
    </source>
</evidence>
<proteinExistence type="predicted"/>
<evidence type="ECO:0000256" key="3">
    <source>
        <dbReference type="ARBA" id="ARBA00022692"/>
    </source>
</evidence>